<dbReference type="Proteomes" id="UP001054837">
    <property type="component" value="Unassembled WGS sequence"/>
</dbReference>
<organism evidence="2 3">
    <name type="scientific">Caerostris darwini</name>
    <dbReference type="NCBI Taxonomy" id="1538125"/>
    <lineage>
        <taxon>Eukaryota</taxon>
        <taxon>Metazoa</taxon>
        <taxon>Ecdysozoa</taxon>
        <taxon>Arthropoda</taxon>
        <taxon>Chelicerata</taxon>
        <taxon>Arachnida</taxon>
        <taxon>Araneae</taxon>
        <taxon>Araneomorphae</taxon>
        <taxon>Entelegynae</taxon>
        <taxon>Araneoidea</taxon>
        <taxon>Araneidae</taxon>
        <taxon>Caerostris</taxon>
    </lineage>
</organism>
<accession>A0AAV4SPB7</accession>
<sequence length="139" mass="15375">MQQAKNAGAPLTLNTDLVAGPESYGTAPAAKTNIYQTCLHYQPNKITNASIINSNTVYHGETISFQVLRRSLDCVKRISSSAEQSKEGREKSTETNFRNRASVQINPPSPPTETRAITMAFLMNKMNGKLQKRRIAFNS</sequence>
<proteinExistence type="predicted"/>
<evidence type="ECO:0000256" key="1">
    <source>
        <dbReference type="SAM" id="MobiDB-lite"/>
    </source>
</evidence>
<feature type="region of interest" description="Disordered" evidence="1">
    <location>
        <begin position="78"/>
        <end position="112"/>
    </location>
</feature>
<keyword evidence="3" id="KW-1185">Reference proteome</keyword>
<evidence type="ECO:0000313" key="3">
    <source>
        <dbReference type="Proteomes" id="UP001054837"/>
    </source>
</evidence>
<feature type="compositionally biased region" description="Polar residues" evidence="1">
    <location>
        <begin position="94"/>
        <end position="106"/>
    </location>
</feature>
<protein>
    <submittedName>
        <fullName evidence="2">Uncharacterized protein</fullName>
    </submittedName>
</protein>
<name>A0AAV4SPB7_9ARAC</name>
<dbReference type="EMBL" id="BPLQ01008057">
    <property type="protein sequence ID" value="GIY34407.1"/>
    <property type="molecule type" value="Genomic_DNA"/>
</dbReference>
<reference evidence="2 3" key="1">
    <citation type="submission" date="2021-06" db="EMBL/GenBank/DDBJ databases">
        <title>Caerostris darwini draft genome.</title>
        <authorList>
            <person name="Kono N."/>
            <person name="Arakawa K."/>
        </authorList>
    </citation>
    <scope>NUCLEOTIDE SEQUENCE [LARGE SCALE GENOMIC DNA]</scope>
</reference>
<feature type="compositionally biased region" description="Basic and acidic residues" evidence="1">
    <location>
        <begin position="84"/>
        <end position="93"/>
    </location>
</feature>
<comment type="caution">
    <text evidence="2">The sequence shown here is derived from an EMBL/GenBank/DDBJ whole genome shotgun (WGS) entry which is preliminary data.</text>
</comment>
<evidence type="ECO:0000313" key="2">
    <source>
        <dbReference type="EMBL" id="GIY34407.1"/>
    </source>
</evidence>
<gene>
    <name evidence="2" type="ORF">CDAR_35561</name>
</gene>
<dbReference type="AlphaFoldDB" id="A0AAV4SPB7"/>